<dbReference type="NCBIfam" id="TIGR00756">
    <property type="entry name" value="PPR"/>
    <property type="match status" value="1"/>
</dbReference>
<evidence type="ECO:0000313" key="3">
    <source>
        <dbReference type="Proteomes" id="UP001479436"/>
    </source>
</evidence>
<dbReference type="InterPro" id="IPR011990">
    <property type="entry name" value="TPR-like_helical_dom_sf"/>
</dbReference>
<organism evidence="2 3">
    <name type="scientific">Basidiobolus ranarum</name>
    <dbReference type="NCBI Taxonomy" id="34480"/>
    <lineage>
        <taxon>Eukaryota</taxon>
        <taxon>Fungi</taxon>
        <taxon>Fungi incertae sedis</taxon>
        <taxon>Zoopagomycota</taxon>
        <taxon>Entomophthoromycotina</taxon>
        <taxon>Basidiobolomycetes</taxon>
        <taxon>Basidiobolales</taxon>
        <taxon>Basidiobolaceae</taxon>
        <taxon>Basidiobolus</taxon>
    </lineage>
</organism>
<dbReference type="PROSITE" id="PS51375">
    <property type="entry name" value="PPR"/>
    <property type="match status" value="1"/>
</dbReference>
<sequence length="347" mass="38215">MLRSLVRRSALLTKNLSYESLTSAQRSVRHFRIVRPVASALSKQIPEIHSPTVKIVGNQVTSSSSNSTLHTEIQKLVHENPSPSINDFHQVLRSCAAEGDLQSALEVLSSMYNEDGGSHHPVTPSFETYQLLFQTARESTNVDLTIYLVKSILERKVPLVYGSSQHHDVALDFSEFTPESLENNLEVWEACLSALVSPRKMWSPDYGRLGTEALSVLQKMKEIGVRSFNENIWGLFIRTLGCTGSEASIPGVLHELLSSDEAMTPSIYSQAICAYSRCGNLPKAMELYDEMISIYGASSCKEPLWALAMNTSKAGDLASTKKLAAAAKPLDISQSSGEDSFDFMPHL</sequence>
<gene>
    <name evidence="2" type="ORF">K7432_013211</name>
</gene>
<proteinExistence type="predicted"/>
<dbReference type="Pfam" id="PF01535">
    <property type="entry name" value="PPR"/>
    <property type="match status" value="1"/>
</dbReference>
<dbReference type="PANTHER" id="PTHR47938">
    <property type="entry name" value="RESPIRATORY COMPLEX I CHAPERONE (CIA84), PUTATIVE (AFU_ORTHOLOGUE AFUA_2G06020)-RELATED"/>
    <property type="match status" value="1"/>
</dbReference>
<feature type="repeat" description="PPR" evidence="1">
    <location>
        <begin position="264"/>
        <end position="294"/>
    </location>
</feature>
<dbReference type="InterPro" id="IPR002885">
    <property type="entry name" value="PPR_rpt"/>
</dbReference>
<evidence type="ECO:0008006" key="4">
    <source>
        <dbReference type="Google" id="ProtNLM"/>
    </source>
</evidence>
<dbReference type="Proteomes" id="UP001479436">
    <property type="component" value="Unassembled WGS sequence"/>
</dbReference>
<protein>
    <recommendedName>
        <fullName evidence="4">Pentatricopeptide repeat-containing protein</fullName>
    </recommendedName>
</protein>
<dbReference type="Gene3D" id="1.25.40.10">
    <property type="entry name" value="Tetratricopeptide repeat domain"/>
    <property type="match status" value="1"/>
</dbReference>
<evidence type="ECO:0000256" key="1">
    <source>
        <dbReference type="PROSITE-ProRule" id="PRU00708"/>
    </source>
</evidence>
<evidence type="ECO:0000313" key="2">
    <source>
        <dbReference type="EMBL" id="KAK9761693.1"/>
    </source>
</evidence>
<comment type="caution">
    <text evidence="2">The sequence shown here is derived from an EMBL/GenBank/DDBJ whole genome shotgun (WGS) entry which is preliminary data.</text>
</comment>
<dbReference type="PANTHER" id="PTHR47938:SF35">
    <property type="entry name" value="PENTATRICOPEPTIDE REPEAT-CONTAINING PROTEIN 4, MITOCHONDRIAL-RELATED"/>
    <property type="match status" value="1"/>
</dbReference>
<name>A0ABR2WJK7_9FUNG</name>
<keyword evidence="3" id="KW-1185">Reference proteome</keyword>
<reference evidence="2 3" key="1">
    <citation type="submission" date="2023-04" db="EMBL/GenBank/DDBJ databases">
        <title>Genome of Basidiobolus ranarum AG-B5.</title>
        <authorList>
            <person name="Stajich J.E."/>
            <person name="Carter-House D."/>
            <person name="Gryganskyi A."/>
        </authorList>
    </citation>
    <scope>NUCLEOTIDE SEQUENCE [LARGE SCALE GENOMIC DNA]</scope>
    <source>
        <strain evidence="2 3">AG-B5</strain>
    </source>
</reference>
<feature type="non-terminal residue" evidence="2">
    <location>
        <position position="347"/>
    </location>
</feature>
<dbReference type="EMBL" id="JASJQH010001263">
    <property type="protein sequence ID" value="KAK9761693.1"/>
    <property type="molecule type" value="Genomic_DNA"/>
</dbReference>
<accession>A0ABR2WJK7</accession>